<evidence type="ECO:0000259" key="8">
    <source>
        <dbReference type="Pfam" id="PF20684"/>
    </source>
</evidence>
<feature type="transmembrane region" description="Helical" evidence="7">
    <location>
        <begin position="228"/>
        <end position="246"/>
    </location>
</feature>
<dbReference type="InterPro" id="IPR049326">
    <property type="entry name" value="Rhodopsin_dom_fungi"/>
</dbReference>
<feature type="transmembrane region" description="Helical" evidence="7">
    <location>
        <begin position="25"/>
        <end position="46"/>
    </location>
</feature>
<evidence type="ECO:0000256" key="3">
    <source>
        <dbReference type="ARBA" id="ARBA00022989"/>
    </source>
</evidence>
<keyword evidence="10" id="KW-1185">Reference proteome</keyword>
<keyword evidence="3 7" id="KW-1133">Transmembrane helix</keyword>
<feature type="transmembrane region" description="Helical" evidence="7">
    <location>
        <begin position="110"/>
        <end position="134"/>
    </location>
</feature>
<keyword evidence="2 7" id="KW-0812">Transmembrane</keyword>
<sequence length="412" mass="45529">MNGTNGTAADHIDPTWASESNTQRIVAIVTIFHALALVSVGLRVYVRVWVIRAAGLDDFVIILSAASPIINMLCAIGGWSVFIVQANHGLGKHFQTIDKTTDYVTFQHGAFWQTIISATGALMWLKVSIALSLLRLSTTRWFKWALYATLAITFIYCIGGMLVLFTNCKPMSGYWNKYTTPPPKCHGPDYVNNFGIINTAFNIFTDIILSTLHVPIIWHLQMKRKLKLYAIGILSLGYFAVAMGIVKAYYQISFNSEPDKTFNRSIQFWGFLQLQVGIIAACAPALKPLVSRILHLSSHSALAHRPYSKRSKPSSSGPRSQEQHSVRSRNRGQPRRDQYELGEWANGTVTGLGEHNFSNTIGDTTATAIFANEGSINGDAIPPGQIPDGSNFKGIIKTMEFSVTKQERGDQA</sequence>
<dbReference type="GO" id="GO:0016020">
    <property type="term" value="C:membrane"/>
    <property type="evidence" value="ECO:0007669"/>
    <property type="project" value="UniProtKB-SubCell"/>
</dbReference>
<organism evidence="9 10">
    <name type="scientific">Colletotrichum tofieldiae</name>
    <dbReference type="NCBI Taxonomy" id="708197"/>
    <lineage>
        <taxon>Eukaryota</taxon>
        <taxon>Fungi</taxon>
        <taxon>Dikarya</taxon>
        <taxon>Ascomycota</taxon>
        <taxon>Pezizomycotina</taxon>
        <taxon>Sordariomycetes</taxon>
        <taxon>Hypocreomycetidae</taxon>
        <taxon>Glomerellales</taxon>
        <taxon>Glomerellaceae</taxon>
        <taxon>Colletotrichum</taxon>
        <taxon>Colletotrichum spaethianum species complex</taxon>
    </lineage>
</organism>
<feature type="transmembrane region" description="Helical" evidence="7">
    <location>
        <begin position="58"/>
        <end position="82"/>
    </location>
</feature>
<protein>
    <submittedName>
        <fullName evidence="9">Integral membrane protein</fullName>
    </submittedName>
</protein>
<dbReference type="PANTHER" id="PTHR33048:SF167">
    <property type="entry name" value="INTEGRAL MEMBRANE PROTEIN"/>
    <property type="match status" value="1"/>
</dbReference>
<evidence type="ECO:0000256" key="5">
    <source>
        <dbReference type="ARBA" id="ARBA00038359"/>
    </source>
</evidence>
<comment type="similarity">
    <text evidence="5">Belongs to the SAT4 family.</text>
</comment>
<dbReference type="STRING" id="708197.A0A166P6N6"/>
<name>A0A166P6N6_9PEZI</name>
<reference evidence="9 10" key="1">
    <citation type="submission" date="2015-06" db="EMBL/GenBank/DDBJ databases">
        <title>Survival trade-offs in plant roots during colonization by closely related pathogenic and mutualistic fungi.</title>
        <authorList>
            <person name="Hacquard S."/>
            <person name="Kracher B."/>
            <person name="Hiruma K."/>
            <person name="Weinman A."/>
            <person name="Muench P."/>
            <person name="Garrido Oter R."/>
            <person name="Ver Loren van Themaat E."/>
            <person name="Dallerey J.-F."/>
            <person name="Damm U."/>
            <person name="Henrissat B."/>
            <person name="Lespinet O."/>
            <person name="Thon M."/>
            <person name="Kemen E."/>
            <person name="McHardy A.C."/>
            <person name="Schulze-Lefert P."/>
            <person name="O'Connell R.J."/>
        </authorList>
    </citation>
    <scope>NUCLEOTIDE SEQUENCE [LARGE SCALE GENOMIC DNA]</scope>
    <source>
        <strain evidence="9 10">0861</strain>
    </source>
</reference>
<feature type="region of interest" description="Disordered" evidence="6">
    <location>
        <begin position="304"/>
        <end position="342"/>
    </location>
</feature>
<evidence type="ECO:0000256" key="7">
    <source>
        <dbReference type="SAM" id="Phobius"/>
    </source>
</evidence>
<evidence type="ECO:0000313" key="10">
    <source>
        <dbReference type="Proteomes" id="UP000076552"/>
    </source>
</evidence>
<accession>A0A166P6N6</accession>
<feature type="transmembrane region" description="Helical" evidence="7">
    <location>
        <begin position="196"/>
        <end position="216"/>
    </location>
</feature>
<comment type="caution">
    <text evidence="9">The sequence shown here is derived from an EMBL/GenBank/DDBJ whole genome shotgun (WGS) entry which is preliminary data.</text>
</comment>
<evidence type="ECO:0000256" key="4">
    <source>
        <dbReference type="ARBA" id="ARBA00023136"/>
    </source>
</evidence>
<comment type="subcellular location">
    <subcellularLocation>
        <location evidence="1">Membrane</location>
        <topology evidence="1">Multi-pass membrane protein</topology>
    </subcellularLocation>
</comment>
<dbReference type="PANTHER" id="PTHR33048">
    <property type="entry name" value="PTH11-LIKE INTEGRAL MEMBRANE PROTEIN (AFU_ORTHOLOGUE AFUA_5G11245)"/>
    <property type="match status" value="1"/>
</dbReference>
<keyword evidence="4 7" id="KW-0472">Membrane</keyword>
<dbReference type="AlphaFoldDB" id="A0A166P6N6"/>
<evidence type="ECO:0000256" key="6">
    <source>
        <dbReference type="SAM" id="MobiDB-lite"/>
    </source>
</evidence>
<feature type="transmembrane region" description="Helical" evidence="7">
    <location>
        <begin position="266"/>
        <end position="286"/>
    </location>
</feature>
<dbReference type="InterPro" id="IPR052337">
    <property type="entry name" value="SAT4-like"/>
</dbReference>
<evidence type="ECO:0000313" key="9">
    <source>
        <dbReference type="EMBL" id="KZL66444.1"/>
    </source>
</evidence>
<proteinExistence type="inferred from homology"/>
<evidence type="ECO:0000256" key="2">
    <source>
        <dbReference type="ARBA" id="ARBA00022692"/>
    </source>
</evidence>
<gene>
    <name evidence="9" type="ORF">CT0861_00901</name>
</gene>
<feature type="transmembrane region" description="Helical" evidence="7">
    <location>
        <begin position="146"/>
        <end position="165"/>
    </location>
</feature>
<dbReference type="Pfam" id="PF20684">
    <property type="entry name" value="Fung_rhodopsin"/>
    <property type="match status" value="1"/>
</dbReference>
<dbReference type="EMBL" id="LFIV01000177">
    <property type="protein sequence ID" value="KZL66444.1"/>
    <property type="molecule type" value="Genomic_DNA"/>
</dbReference>
<evidence type="ECO:0000256" key="1">
    <source>
        <dbReference type="ARBA" id="ARBA00004141"/>
    </source>
</evidence>
<dbReference type="Proteomes" id="UP000076552">
    <property type="component" value="Unassembled WGS sequence"/>
</dbReference>
<feature type="domain" description="Rhodopsin" evidence="8">
    <location>
        <begin position="42"/>
        <end position="292"/>
    </location>
</feature>